<dbReference type="AlphaFoldDB" id="A0A510NAU8"/>
<evidence type="ECO:0000256" key="1">
    <source>
        <dbReference type="SAM" id="MobiDB-lite"/>
    </source>
</evidence>
<organism evidence="2">
    <name type="scientific">Halobacterium salinarum (strain ATCC 700922 / JCM 11081 / NRC-1)</name>
    <name type="common">Halobacterium halobium</name>
    <dbReference type="NCBI Taxonomy" id="64091"/>
    <lineage>
        <taxon>Archaea</taxon>
        <taxon>Methanobacteriati</taxon>
        <taxon>Methanobacteriota</taxon>
        <taxon>Stenosarchaea group</taxon>
        <taxon>Halobacteria</taxon>
        <taxon>Halobacteriales</taxon>
        <taxon>Halobacteriaceae</taxon>
        <taxon>Halobacterium</taxon>
        <taxon>Halobacterium salinarum NRC-34001</taxon>
    </lineage>
</organism>
<proteinExistence type="predicted"/>
<reference evidence="2" key="2">
    <citation type="journal article" date="2015" name="Life">
        <title>A manual curation strategy to improve genome annotation: application to a set of haloarchael genomes.</title>
        <authorList>
            <person name="Pfeiffer F."/>
            <person name="Oesterhelt D."/>
        </authorList>
    </citation>
    <scope>NUCLEOTIDE SEQUENCE</scope>
    <source>
        <strain evidence="2">NRC-1</strain>
        <plasmid evidence="2">pNRC200</plasmid>
    </source>
</reference>
<name>A0A510NAU8_HALSA</name>
<dbReference type="RefSeq" id="WP_012289612.1">
    <property type="nucleotide sequence ID" value="NC_002608.1"/>
</dbReference>
<feature type="region of interest" description="Disordered" evidence="1">
    <location>
        <begin position="14"/>
        <end position="40"/>
    </location>
</feature>
<reference evidence="2" key="3">
    <citation type="journal article" date="2019" name="Microbiol. Resour. Announc.">
        <title>The genome of the Halobacterium salinarum type strain is closely related to that of the laboratory strains NRC-1 and R1.</title>
        <authorList>
            <person name="Pfeiffer F."/>
            <person name="Marchfelder A."/>
            <person name="Habermann B.H."/>
            <person name="Dyall-Smith M."/>
        </authorList>
    </citation>
    <scope>NUCLEOTIDE SEQUENCE</scope>
    <source>
        <strain evidence="2">NRC-1</strain>
        <plasmid evidence="2">pNRC200</plasmid>
    </source>
</reference>
<accession>A0A510NAU8</accession>
<evidence type="ECO:0000313" key="2">
    <source>
        <dbReference type="EMBL" id="DAC79800.1"/>
    </source>
</evidence>
<gene>
    <name evidence="2" type="ORF">VNG_6156b</name>
</gene>
<dbReference type="GeneID" id="68695358"/>
<feature type="region of interest" description="Disordered" evidence="1">
    <location>
        <begin position="57"/>
        <end position="87"/>
    </location>
</feature>
<dbReference type="EMBL" id="BK010831">
    <property type="protein sequence ID" value="DAC79800.1"/>
    <property type="molecule type" value="Genomic_DNA"/>
</dbReference>
<reference evidence="2" key="1">
    <citation type="journal article" date="2008" name="Genomics">
        <title>Evolution in the laboratory: the genome of Halobacterium salinarum strain R1 compared to that of strain NRC-1.</title>
        <authorList>
            <person name="Pfeiffer F."/>
            <person name="Schuster S.C."/>
            <person name="Broicher A."/>
            <person name="Falb M."/>
            <person name="Palm P."/>
            <person name="Rodewald K."/>
            <person name="Ruepp A."/>
            <person name="Soppa J."/>
            <person name="Tittor J."/>
            <person name="Oesterhelt D."/>
        </authorList>
    </citation>
    <scope>NUCLEOTIDE SEQUENCE</scope>
    <source>
        <strain evidence="2">NRC-1</strain>
        <plasmid evidence="2">pNRC200</plasmid>
    </source>
</reference>
<keyword evidence="2" id="KW-0614">Plasmid</keyword>
<feature type="compositionally biased region" description="Basic and acidic residues" evidence="1">
    <location>
        <begin position="68"/>
        <end position="78"/>
    </location>
</feature>
<geneLocation type="plasmid" evidence="2">
    <name>pNRC200</name>
</geneLocation>
<protein>
    <submittedName>
        <fullName evidence="2">Uncharacterized protein</fullName>
    </submittedName>
</protein>
<sequence length="145" mass="15960">MELLNEENVIVATDELHHPRNFSGGGSTSSIKLDPKIGQRRSHELEIASEIEHPRAEVATGKDSVGIKSEKGASELKPTEQTAHQEQPKQIEYISQKIVGTELVDVNGVSGKREAPIVEEKRVSDKVIPKTKLKNHGRLTPKSPE</sequence>